<sequence length="154" mass="17087">MLEEIKPTPSDLELQDQMVDAAAQKIIELKPEWVDVCAAGLRLYLSVCEQLGGPIPELRFVHNGKPCRIQFNLNEVSEGTEFVANEIDKEKQMAIADEMLKTAEACPNGHSLLDIAICSGRLFMIGYDGLAGTLDKICIRCNQKNYTMNLVKGE</sequence>
<gene>
    <name evidence="1" type="ORF">pEaSNUABM35_00312</name>
</gene>
<keyword evidence="2" id="KW-1185">Reference proteome</keyword>
<protein>
    <submittedName>
        <fullName evidence="1">Uncharacterized protein</fullName>
    </submittedName>
</protein>
<evidence type="ECO:0000313" key="1">
    <source>
        <dbReference type="EMBL" id="QZE60229.1"/>
    </source>
</evidence>
<evidence type="ECO:0000313" key="2">
    <source>
        <dbReference type="Proteomes" id="UP000827806"/>
    </source>
</evidence>
<dbReference type="EMBL" id="MZ443788">
    <property type="protein sequence ID" value="QZE60229.1"/>
    <property type="molecule type" value="Genomic_DNA"/>
</dbReference>
<proteinExistence type="predicted"/>
<accession>A0AAE7XS18</accession>
<name>A0AAE7XS18_9CAUD</name>
<organism evidence="1 2">
    <name type="scientific">Erwinia phage pEa_SNUABM_35</name>
    <dbReference type="NCBI Taxonomy" id="2869557"/>
    <lineage>
        <taxon>Viruses</taxon>
        <taxon>Duplodnaviria</taxon>
        <taxon>Heunggongvirae</taxon>
        <taxon>Uroviricota</taxon>
        <taxon>Caudoviricetes</taxon>
        <taxon>Alexandravirus</taxon>
        <taxon>Alexandravirus SNUABM35</taxon>
    </lineage>
</organism>
<dbReference type="Proteomes" id="UP000827806">
    <property type="component" value="Segment"/>
</dbReference>
<reference evidence="1 2" key="1">
    <citation type="submission" date="2021-06" db="EMBL/GenBank/DDBJ databases">
        <title>Complete genome sequence of Erwinia phage pEa_SNUABM_35.</title>
        <authorList>
            <person name="Kim S.G."/>
            <person name="Park S.C."/>
        </authorList>
    </citation>
    <scope>NUCLEOTIDE SEQUENCE [LARGE SCALE GENOMIC DNA]</scope>
</reference>